<feature type="compositionally biased region" description="Pro residues" evidence="1">
    <location>
        <begin position="63"/>
        <end position="72"/>
    </location>
</feature>
<feature type="region of interest" description="Disordered" evidence="1">
    <location>
        <begin position="55"/>
        <end position="84"/>
    </location>
</feature>
<sequence length="84" mass="9460">MTKQTAADREAPLTDDSLLTERVSHLLGQAHRRQIWMMFLDEDDVQAPLIIPCADLPSDPGRRSPPPDPGTSPPRMRWRGACLR</sequence>
<dbReference type="RefSeq" id="WP_259612129.1">
    <property type="nucleotide sequence ID" value="NZ_CP091139.2"/>
</dbReference>
<gene>
    <name evidence="2" type="ORF">L2X98_19415</name>
</gene>
<evidence type="ECO:0000256" key="1">
    <source>
        <dbReference type="SAM" id="MobiDB-lite"/>
    </source>
</evidence>
<protein>
    <submittedName>
        <fullName evidence="2">Uncharacterized protein</fullName>
    </submittedName>
</protein>
<organism evidence="2 3">
    <name type="scientific">Microbacterium elymi</name>
    <dbReference type="NCBI Taxonomy" id="2909587"/>
    <lineage>
        <taxon>Bacteria</taxon>
        <taxon>Bacillati</taxon>
        <taxon>Actinomycetota</taxon>
        <taxon>Actinomycetes</taxon>
        <taxon>Micrococcales</taxon>
        <taxon>Microbacteriaceae</taxon>
        <taxon>Microbacterium</taxon>
    </lineage>
</organism>
<evidence type="ECO:0000313" key="3">
    <source>
        <dbReference type="Proteomes" id="UP001054811"/>
    </source>
</evidence>
<dbReference type="Proteomes" id="UP001054811">
    <property type="component" value="Chromosome"/>
</dbReference>
<dbReference type="EMBL" id="CP091139">
    <property type="protein sequence ID" value="UUT35523.1"/>
    <property type="molecule type" value="Genomic_DNA"/>
</dbReference>
<evidence type="ECO:0000313" key="2">
    <source>
        <dbReference type="EMBL" id="UUT35523.1"/>
    </source>
</evidence>
<keyword evidence="3" id="KW-1185">Reference proteome</keyword>
<accession>A0ABY5NK28</accession>
<proteinExistence type="predicted"/>
<reference evidence="2" key="1">
    <citation type="submission" date="2022-01" db="EMBL/GenBank/DDBJ databases">
        <title>Microbacterium eymi and Microbacterium rhizovicinus sp. nov., isolated from the rhizospheric soil of Elymus tsukushiensis, a plant native to the Dokdo Islands, Republic of Korea.</title>
        <authorList>
            <person name="Hwang Y.J."/>
        </authorList>
    </citation>
    <scope>NUCLEOTIDE SEQUENCE</scope>
    <source>
        <strain evidence="2">KUDC0405</strain>
    </source>
</reference>
<name>A0ABY5NK28_9MICO</name>